<dbReference type="NCBIfam" id="TIGR01443">
    <property type="entry name" value="intein_Cterm"/>
    <property type="match status" value="1"/>
</dbReference>
<dbReference type="InterPro" id="IPR002205">
    <property type="entry name" value="Topo_IIA_dom_A"/>
</dbReference>
<dbReference type="InterPro" id="IPR006142">
    <property type="entry name" value="INTEIN"/>
</dbReference>
<keyword evidence="11 15" id="KW-0799">Topoisomerase</keyword>
<dbReference type="AlphaFoldDB" id="A0A1H0VCK0"/>
<dbReference type="NCBIfam" id="NF004043">
    <property type="entry name" value="PRK05560.1"/>
    <property type="match status" value="1"/>
</dbReference>
<dbReference type="SUPFAM" id="SSF101904">
    <property type="entry name" value="GyrA/ParC C-terminal domain-like"/>
    <property type="match status" value="1"/>
</dbReference>
<dbReference type="STRING" id="405564.SAMN04487905_108173"/>
<dbReference type="InterPro" id="IPR006141">
    <property type="entry name" value="Intein_N"/>
</dbReference>
<comment type="catalytic activity">
    <reaction evidence="1 15">
        <text>ATP-dependent breakage, passage and rejoining of double-stranded DNA.</text>
        <dbReference type="EC" id="5.6.2.2"/>
    </reaction>
</comment>
<dbReference type="GO" id="GO:0034335">
    <property type="term" value="F:DNA negative supercoiling activity"/>
    <property type="evidence" value="ECO:0007669"/>
    <property type="project" value="UniProtKB-ARBA"/>
</dbReference>
<dbReference type="PROSITE" id="PS50818">
    <property type="entry name" value="INTEIN_C_TER"/>
    <property type="match status" value="1"/>
</dbReference>
<dbReference type="EC" id="5.6.2.2" evidence="5"/>
<dbReference type="PRINTS" id="PR00379">
    <property type="entry name" value="INTEIN"/>
</dbReference>
<dbReference type="InterPro" id="IPR053555">
    <property type="entry name" value="Topoisomerase_II_GyrA/ParC"/>
</dbReference>
<gene>
    <name evidence="19" type="ORF">SAMN04487905_108173</name>
</gene>
<dbReference type="PROSITE" id="PS50819">
    <property type="entry name" value="INTEIN_ENDONUCLEASE"/>
    <property type="match status" value="1"/>
</dbReference>
<evidence type="ECO:0000256" key="10">
    <source>
        <dbReference type="ARBA" id="ARBA00023000"/>
    </source>
</evidence>
<comment type="similarity">
    <text evidence="4">Belongs to the type II topoisomerase GyrA/ParC subunit family.</text>
</comment>
<protein>
    <recommendedName>
        <fullName evidence="14">DNA gyrase subunit A</fullName>
        <ecNumber evidence="5">5.6.2.2</ecNumber>
    </recommendedName>
</protein>
<dbReference type="NCBIfam" id="TIGR01063">
    <property type="entry name" value="gyrA"/>
    <property type="match status" value="1"/>
</dbReference>
<dbReference type="Gene3D" id="1.10.268.10">
    <property type="entry name" value="Topoisomerase, domain 3"/>
    <property type="match status" value="1"/>
</dbReference>
<dbReference type="SUPFAM" id="SSF55608">
    <property type="entry name" value="Homing endonucleases"/>
    <property type="match status" value="1"/>
</dbReference>
<dbReference type="InterPro" id="IPR013758">
    <property type="entry name" value="Topo_IIA_A/C_ab"/>
</dbReference>
<dbReference type="CDD" id="cd00081">
    <property type="entry name" value="Hint"/>
    <property type="match status" value="1"/>
</dbReference>
<dbReference type="FunFam" id="1.10.268.10:FF:000001">
    <property type="entry name" value="DNA gyrase subunit A"/>
    <property type="match status" value="1"/>
</dbReference>
<dbReference type="InterPro" id="IPR013760">
    <property type="entry name" value="Topo_IIA-like_dom_sf"/>
</dbReference>
<dbReference type="GO" id="GO:0016539">
    <property type="term" value="P:intein-mediated protein splicing"/>
    <property type="evidence" value="ECO:0007669"/>
    <property type="project" value="InterPro"/>
</dbReference>
<comment type="subcellular location">
    <subcellularLocation>
        <location evidence="3">Cytoplasm</location>
    </subcellularLocation>
</comment>
<keyword evidence="20" id="KW-1185">Reference proteome</keyword>
<dbReference type="Gene3D" id="3.90.199.10">
    <property type="entry name" value="Topoisomerase II, domain 5"/>
    <property type="match status" value="2"/>
</dbReference>
<dbReference type="InterPro" id="IPR050220">
    <property type="entry name" value="Type_II_DNA_Topoisomerases"/>
</dbReference>
<dbReference type="InterPro" id="IPR004042">
    <property type="entry name" value="Intein_endonuc_central"/>
</dbReference>
<evidence type="ECO:0000256" key="6">
    <source>
        <dbReference type="ARBA" id="ARBA00022490"/>
    </source>
</evidence>
<dbReference type="InterPro" id="IPR027434">
    <property type="entry name" value="Homing_endonucl"/>
</dbReference>
<dbReference type="Gene3D" id="2.120.10.90">
    <property type="entry name" value="DNA gyrase/topoisomerase IV, subunit A, C-terminal"/>
    <property type="match status" value="1"/>
</dbReference>
<dbReference type="SMART" id="SM00434">
    <property type="entry name" value="TOP4c"/>
    <property type="match status" value="1"/>
</dbReference>
<reference evidence="20" key="1">
    <citation type="submission" date="2016-10" db="EMBL/GenBank/DDBJ databases">
        <authorList>
            <person name="Varghese N."/>
            <person name="Submissions S."/>
        </authorList>
    </citation>
    <scope>NUCLEOTIDE SEQUENCE [LARGE SCALE GENOMIC DNA]</scope>
    <source>
        <strain evidence="20">DSM 46732</strain>
    </source>
</reference>
<dbReference type="InterPro" id="IPR006691">
    <property type="entry name" value="GyrA/parC_rep"/>
</dbReference>
<evidence type="ECO:0000259" key="18">
    <source>
        <dbReference type="PROSITE" id="PS52040"/>
    </source>
</evidence>
<dbReference type="Gene3D" id="3.30.1360.40">
    <property type="match status" value="1"/>
</dbReference>
<evidence type="ECO:0000256" key="12">
    <source>
        <dbReference type="ARBA" id="ARBA00023125"/>
    </source>
</evidence>
<evidence type="ECO:0000256" key="3">
    <source>
        <dbReference type="ARBA" id="ARBA00004496"/>
    </source>
</evidence>
<dbReference type="SMART" id="SM00306">
    <property type="entry name" value="HintN"/>
    <property type="match status" value="1"/>
</dbReference>
<dbReference type="GO" id="GO:0009330">
    <property type="term" value="C:DNA topoisomerase type II (double strand cut, ATP-hydrolyzing) complex"/>
    <property type="evidence" value="ECO:0007669"/>
    <property type="project" value="TreeGrafter"/>
</dbReference>
<dbReference type="OrthoDB" id="9806486at2"/>
<evidence type="ECO:0000256" key="13">
    <source>
        <dbReference type="ARBA" id="ARBA00023235"/>
    </source>
</evidence>
<evidence type="ECO:0000313" key="20">
    <source>
        <dbReference type="Proteomes" id="UP000199497"/>
    </source>
</evidence>
<dbReference type="InterPro" id="IPR003587">
    <property type="entry name" value="Hint_dom_N"/>
</dbReference>
<dbReference type="Pfam" id="PF03989">
    <property type="entry name" value="DNA_gyraseA_C"/>
    <property type="match status" value="6"/>
</dbReference>
<evidence type="ECO:0000256" key="1">
    <source>
        <dbReference type="ARBA" id="ARBA00000185"/>
    </source>
</evidence>
<dbReference type="NCBIfam" id="TIGR01445">
    <property type="entry name" value="intein_Nterm"/>
    <property type="match status" value="1"/>
</dbReference>
<dbReference type="PANTHER" id="PTHR43493">
    <property type="entry name" value="DNA GYRASE/TOPOISOMERASE SUBUNIT A"/>
    <property type="match status" value="1"/>
</dbReference>
<dbReference type="InterPro" id="IPR013757">
    <property type="entry name" value="Topo_IIA_A_a_sf"/>
</dbReference>
<name>A0A1H0VCK0_9ACTN</name>
<evidence type="ECO:0000256" key="7">
    <source>
        <dbReference type="ARBA" id="ARBA00022741"/>
    </source>
</evidence>
<comment type="function">
    <text evidence="2">A type II topoisomerase that negatively supercoils closed circular double-stranded (ds) DNA in an ATP-dependent manner to modulate DNA topology and maintain chromosomes in an underwound state. Negative supercoiling favors strand separation, and DNA replication, transcription, recombination and repair, all of which involve strand separation. Also able to catalyze the interconversion of other topological isomers of dsDNA rings, including catenanes and knotted rings. Type II topoisomerases break and join 2 DNA strands simultaneously in an ATP-dependent manner.</text>
</comment>
<feature type="domain" description="DOD-type homing endonuclease" evidence="17">
    <location>
        <begin position="251"/>
        <end position="391"/>
    </location>
</feature>
<evidence type="ECO:0000256" key="11">
    <source>
        <dbReference type="ARBA" id="ARBA00023029"/>
    </source>
</evidence>
<evidence type="ECO:0000256" key="5">
    <source>
        <dbReference type="ARBA" id="ARBA00012895"/>
    </source>
</evidence>
<evidence type="ECO:0000256" key="15">
    <source>
        <dbReference type="PROSITE-ProRule" id="PRU01384"/>
    </source>
</evidence>
<dbReference type="SUPFAM" id="SSF51294">
    <property type="entry name" value="Hedgehog/intein (Hint) domain"/>
    <property type="match status" value="1"/>
</dbReference>
<dbReference type="InterPro" id="IPR036844">
    <property type="entry name" value="Hint_dom_sf"/>
</dbReference>
<dbReference type="Proteomes" id="UP000199497">
    <property type="component" value="Unassembled WGS sequence"/>
</dbReference>
<dbReference type="PROSITE" id="PS50817">
    <property type="entry name" value="INTEIN_N_TER"/>
    <property type="match status" value="1"/>
</dbReference>
<dbReference type="PROSITE" id="PS52040">
    <property type="entry name" value="TOPO_IIA"/>
    <property type="match status" value="1"/>
</dbReference>
<proteinExistence type="inferred from homology"/>
<evidence type="ECO:0000259" key="17">
    <source>
        <dbReference type="PROSITE" id="PS50819"/>
    </source>
</evidence>
<dbReference type="FunFam" id="2.120.10.90:FF:000001">
    <property type="entry name" value="DNA gyrase subunit A"/>
    <property type="match status" value="1"/>
</dbReference>
<dbReference type="PANTHER" id="PTHR43493:SF5">
    <property type="entry name" value="DNA GYRASE SUBUNIT A, CHLOROPLASTIC_MITOCHONDRIAL"/>
    <property type="match status" value="1"/>
</dbReference>
<dbReference type="SMART" id="SM00305">
    <property type="entry name" value="HintC"/>
    <property type="match status" value="1"/>
</dbReference>
<keyword evidence="6" id="KW-0963">Cytoplasm</keyword>
<evidence type="ECO:0000256" key="4">
    <source>
        <dbReference type="ARBA" id="ARBA00008263"/>
    </source>
</evidence>
<organism evidence="19 20">
    <name type="scientific">Actinopolyspora xinjiangensis</name>
    <dbReference type="NCBI Taxonomy" id="405564"/>
    <lineage>
        <taxon>Bacteria</taxon>
        <taxon>Bacillati</taxon>
        <taxon>Actinomycetota</taxon>
        <taxon>Actinomycetes</taxon>
        <taxon>Actinopolysporales</taxon>
        <taxon>Actinopolysporaceae</taxon>
        <taxon>Actinopolyspora</taxon>
    </lineage>
</organism>
<dbReference type="Pfam" id="PF14528">
    <property type="entry name" value="LAGLIDADG_3"/>
    <property type="match status" value="1"/>
</dbReference>
<feature type="domain" description="Topo IIA-type catalytic" evidence="18">
    <location>
        <begin position="38"/>
        <end position="927"/>
    </location>
</feature>
<dbReference type="CDD" id="cd00187">
    <property type="entry name" value="TOP4c"/>
    <property type="match status" value="1"/>
</dbReference>
<keyword evidence="10" id="KW-0651">Protein splicing</keyword>
<dbReference type="InterPro" id="IPR030934">
    <property type="entry name" value="Intein_C"/>
</dbReference>
<feature type="active site" description="O-(5'-phospho-DNA)-tyrosine intermediate" evidence="15">
    <location>
        <position position="126"/>
    </location>
</feature>
<dbReference type="GO" id="GO:0005737">
    <property type="term" value="C:cytoplasm"/>
    <property type="evidence" value="ECO:0007669"/>
    <property type="project" value="UniProtKB-SubCell"/>
</dbReference>
<dbReference type="EMBL" id="FNJR01000008">
    <property type="protein sequence ID" value="SDP76071.1"/>
    <property type="molecule type" value="Genomic_DNA"/>
</dbReference>
<dbReference type="NCBIfam" id="NF038098">
    <property type="entry name" value="GyrA_w_intein"/>
    <property type="match status" value="1"/>
</dbReference>
<evidence type="ECO:0000256" key="14">
    <source>
        <dbReference type="ARBA" id="ARBA00026190"/>
    </source>
</evidence>
<keyword evidence="13 15" id="KW-0413">Isomerase</keyword>
<dbReference type="Pfam" id="PF00521">
    <property type="entry name" value="DNA_topoisoIV"/>
    <property type="match status" value="2"/>
</dbReference>
<evidence type="ECO:0000313" key="19">
    <source>
        <dbReference type="EMBL" id="SDP76071.1"/>
    </source>
</evidence>
<evidence type="ECO:0000256" key="9">
    <source>
        <dbReference type="ARBA" id="ARBA00022840"/>
    </source>
</evidence>
<dbReference type="GO" id="GO:0005524">
    <property type="term" value="F:ATP binding"/>
    <property type="evidence" value="ECO:0007669"/>
    <property type="project" value="UniProtKB-KW"/>
</dbReference>
<keyword evidence="8" id="KW-0068">Autocatalytic cleavage</keyword>
<dbReference type="InterPro" id="IPR035516">
    <property type="entry name" value="Gyrase/topoIV_suA_C"/>
</dbReference>
<dbReference type="GO" id="GO:0003677">
    <property type="term" value="F:DNA binding"/>
    <property type="evidence" value="ECO:0007669"/>
    <property type="project" value="UniProtKB-UniRule"/>
</dbReference>
<evidence type="ECO:0000256" key="2">
    <source>
        <dbReference type="ARBA" id="ARBA00001978"/>
    </source>
</evidence>
<dbReference type="GO" id="GO:0004519">
    <property type="term" value="F:endonuclease activity"/>
    <property type="evidence" value="ECO:0007669"/>
    <property type="project" value="InterPro"/>
</dbReference>
<accession>A0A1H0VCK0</accession>
<dbReference type="Gene3D" id="3.10.28.10">
    <property type="entry name" value="Homing endonucleases"/>
    <property type="match status" value="1"/>
</dbReference>
<dbReference type="RefSeq" id="WP_092602341.1">
    <property type="nucleotide sequence ID" value="NZ_FNJR01000008.1"/>
</dbReference>
<dbReference type="InterPro" id="IPR004860">
    <property type="entry name" value="LAGLIDADG_dom"/>
</dbReference>
<dbReference type="SUPFAM" id="SSF56719">
    <property type="entry name" value="Type II DNA topoisomerase"/>
    <property type="match status" value="2"/>
</dbReference>
<evidence type="ECO:0000256" key="8">
    <source>
        <dbReference type="ARBA" id="ARBA00022813"/>
    </source>
</evidence>
<dbReference type="InterPro" id="IPR003586">
    <property type="entry name" value="Hint_dom_C"/>
</dbReference>
<keyword evidence="16" id="KW-0175">Coiled coil</keyword>
<feature type="coiled-coil region" evidence="16">
    <location>
        <begin position="858"/>
        <end position="892"/>
    </location>
</feature>
<keyword evidence="7" id="KW-0547">Nucleotide-binding</keyword>
<evidence type="ECO:0000256" key="16">
    <source>
        <dbReference type="SAM" id="Coils"/>
    </source>
</evidence>
<keyword evidence="9" id="KW-0067">ATP-binding</keyword>
<dbReference type="FunFam" id="3.30.1360.40:FF:000008">
    <property type="entry name" value="DNA topoisomerase (ATP-hydrolyzing)"/>
    <property type="match status" value="1"/>
</dbReference>
<keyword evidence="12 15" id="KW-0238">DNA-binding</keyword>
<sequence length="1251" mass="138599">MTETLPPEGGRVEPVDLQQEMQNSYIDYAMSVIVARALPDVRDGLKPVHRRVLYSMYDSGHRPDRSYVKCSRVVGDVMGNYHPHGDSAIYDTLVRLAQPWSMRNVLIDGQGNFGSPGNDPAAAMRYCVTGDARVKLADGSSVRIGDIVPDARPNSDNDIDLKVLGRSGDPVRAEKLFHSGEHPTLRLRTKGGYELTGTHNHPVLCLTKVLGVPTLLWKLLEEIGPGDHVVMQRSEPSPTEPLSGERERALLAGAFVSEGFVSPGRAGFNNLDEDFFRYVVELYDAVVGGPRYVSSRKIASGNTLHELDVQDMSRFRESALADLVGQRSADKTVPEFVWQAGTEAKRAFLVGLFTGDGSCSALPRDSVQVSYSTYSRRLAGEVQQLLLELGVVSRISEYAGGEYKVVVTNRRDARLFASRVGFHDAKQRKLTGILEGIPARSTALSHDHVPFVADYVREHGAERWTERDWLRRHNVDRVERWEQDRGEITSRITNPEVLDVVEPLADGRFYYAEVESVTEAGTQPVYSLRVDSDDHSFVTNGFVSHNTESRLAPLAMSMLAEIDEDTVEFSDNYDGRTQEPDVLPSRIPNLLVNGGGGIAVGMATNIPPHNLREVADGVVWALDNPEATDDELLEALIERIKGPDFPTHALIMGTNAIAEAYRTGRGSIRMRAVVDVEEDAKGRTSLVVTELPYQVNPDNLIENIATMHREGKISGISDIADESNSRRGMRIVITLKRDAIPKVVLNNLYKQTQLQTTFGVNMLALVDGVPRTLRLDQVVRYYVRHQIDVIVRRTKYRLRRAEQRAHILRGLTLALDQLDAVVNLIRSSPTVDDARSGLIELLGIDEAQATAILDMQLRKLAALERQKLLDELAEIEAQIADLNDILAKPERQRRIVRDELMEIVNKHGEERRTRIVPYEGEVSMEDLIADEDVVVTITRTGYAKRTRTDLYRAQKRGGKGVQGAALKQDDIVSHFFVCSTHDWILFFTNKGRVYRAKAYELPEANRTARGQHVANLLAFQPDEHIAQVMQIKDYTVAPYLVLATKKGLVKKSKLTDFDSNRSGGLIGVNLKDGDELVGAVLCSPEDDLLLVSAEGQSIRFNASDEVLRPMGRATSGVLGMRFNSGDELLAMGVVREDRYVLVATQGGYAKRTPIDEYPVQGRGGKGVLTIQHDRKRGRLVAALIAELEDELYAITSTGGVIRTTAKEVRKAGRQTKGVRLMDLGEGNSLVAIARNADEAADPDAAGPEQRK</sequence>
<dbReference type="Gene3D" id="2.170.16.10">
    <property type="entry name" value="Hedgehog/Intein (Hint) domain"/>
    <property type="match status" value="2"/>
</dbReference>
<dbReference type="GO" id="GO:0006265">
    <property type="term" value="P:DNA topological change"/>
    <property type="evidence" value="ECO:0007669"/>
    <property type="project" value="UniProtKB-UniRule"/>
</dbReference>